<evidence type="ECO:0008006" key="4">
    <source>
        <dbReference type="Google" id="ProtNLM"/>
    </source>
</evidence>
<dbReference type="EMBL" id="JAZDQV010000008">
    <property type="protein sequence ID" value="MEE1877931.1"/>
    <property type="molecule type" value="Genomic_DNA"/>
</dbReference>
<gene>
    <name evidence="2" type="ORF">VRS74_09580</name>
</gene>
<reference evidence="2 3" key="1">
    <citation type="submission" date="2024-01" db="EMBL/GenBank/DDBJ databases">
        <title>The genome sequence of Erythrobacteraceae sp. strain 1XM1-14.</title>
        <authorList>
            <person name="Liu Y."/>
        </authorList>
    </citation>
    <scope>NUCLEOTIDE SEQUENCE [LARGE SCALE GENOMIC DNA]</scope>
    <source>
        <strain evidence="2 3">1XM1-14</strain>
    </source>
</reference>
<evidence type="ECO:0000313" key="3">
    <source>
        <dbReference type="Proteomes" id="UP001343492"/>
    </source>
</evidence>
<protein>
    <recommendedName>
        <fullName evidence="4">DUF3618 domain-containing protein</fullName>
    </recommendedName>
</protein>
<evidence type="ECO:0000313" key="2">
    <source>
        <dbReference type="EMBL" id="MEE1877931.1"/>
    </source>
</evidence>
<accession>A0ABU7GG95</accession>
<evidence type="ECO:0000256" key="1">
    <source>
        <dbReference type="SAM" id="MobiDB-lite"/>
    </source>
</evidence>
<proteinExistence type="predicted"/>
<feature type="region of interest" description="Disordered" evidence="1">
    <location>
        <begin position="99"/>
        <end position="122"/>
    </location>
</feature>
<organism evidence="2 3">
    <name type="scientific">Altererythrobacter litoralis</name>
    <dbReference type="NCBI Taxonomy" id="3113904"/>
    <lineage>
        <taxon>Bacteria</taxon>
        <taxon>Pseudomonadati</taxon>
        <taxon>Pseudomonadota</taxon>
        <taxon>Alphaproteobacteria</taxon>
        <taxon>Sphingomonadales</taxon>
        <taxon>Erythrobacteraceae</taxon>
        <taxon>Altererythrobacter</taxon>
    </lineage>
</organism>
<dbReference type="RefSeq" id="WP_354145032.1">
    <property type="nucleotide sequence ID" value="NZ_JAZDQV010000008.1"/>
</dbReference>
<dbReference type="Proteomes" id="UP001343492">
    <property type="component" value="Unassembled WGS sequence"/>
</dbReference>
<sequence>MTTTEDKRSALRARIENAQERLAGHHVADQARDAAGTLVDYAKRNPLVVLGGVAALGLVLGRLSRGGRAAATASGLLGRIATDAAIAFALTMYDNAVQRAKEEQEAEDASPRLSDRASSHDD</sequence>
<name>A0ABU7GG95_9SPHN</name>
<keyword evidence="3" id="KW-1185">Reference proteome</keyword>
<comment type="caution">
    <text evidence="2">The sequence shown here is derived from an EMBL/GenBank/DDBJ whole genome shotgun (WGS) entry which is preliminary data.</text>
</comment>